<evidence type="ECO:0000256" key="12">
    <source>
        <dbReference type="ARBA" id="ARBA00047375"/>
    </source>
</evidence>
<feature type="transmembrane region" description="Helical" evidence="13">
    <location>
        <begin position="145"/>
        <end position="164"/>
    </location>
</feature>
<evidence type="ECO:0000256" key="10">
    <source>
        <dbReference type="ARBA" id="ARBA00023136"/>
    </source>
</evidence>
<dbReference type="AlphaFoldDB" id="A0A0J8B8V6"/>
<keyword evidence="10 13" id="KW-0472">Membrane</keyword>
<feature type="transmembrane region" description="Helical" evidence="13">
    <location>
        <begin position="35"/>
        <end position="53"/>
    </location>
</feature>
<feature type="transmembrane region" description="Helical" evidence="13">
    <location>
        <begin position="115"/>
        <end position="138"/>
    </location>
</feature>
<name>A0A0J8B8V6_BETVV</name>
<comment type="catalytic activity">
    <reaction evidence="12">
        <text>a very-long-chain acyl-CoA + malonyl-CoA + H(+) = a very-long-chain 3-oxoacyl-CoA + CO2 + CoA</text>
        <dbReference type="Rhea" id="RHEA:32727"/>
        <dbReference type="ChEBI" id="CHEBI:15378"/>
        <dbReference type="ChEBI" id="CHEBI:16526"/>
        <dbReference type="ChEBI" id="CHEBI:57287"/>
        <dbReference type="ChEBI" id="CHEBI:57384"/>
        <dbReference type="ChEBI" id="CHEBI:90725"/>
        <dbReference type="ChEBI" id="CHEBI:90736"/>
        <dbReference type="EC" id="2.3.1.199"/>
    </reaction>
</comment>
<dbReference type="Gramene" id="KMS96413">
    <property type="protein sequence ID" value="KMS96413"/>
    <property type="gene ID" value="BVRB_9g225380"/>
</dbReference>
<keyword evidence="5" id="KW-0808">Transferase</keyword>
<dbReference type="GO" id="GO:0009922">
    <property type="term" value="F:fatty acid elongase activity"/>
    <property type="evidence" value="ECO:0007669"/>
    <property type="project" value="UniProtKB-EC"/>
</dbReference>
<dbReference type="GO" id="GO:0034626">
    <property type="term" value="P:fatty acid elongation, polyunsaturated fatty acid"/>
    <property type="evidence" value="ECO:0007669"/>
    <property type="project" value="TreeGrafter"/>
</dbReference>
<dbReference type="InterPro" id="IPR030457">
    <property type="entry name" value="ELO_CS"/>
</dbReference>
<proteinExistence type="inferred from homology"/>
<evidence type="ECO:0000256" key="7">
    <source>
        <dbReference type="ARBA" id="ARBA00022832"/>
    </source>
</evidence>
<keyword evidence="4" id="KW-0444">Lipid biosynthesis</keyword>
<evidence type="ECO:0000256" key="6">
    <source>
        <dbReference type="ARBA" id="ARBA00022692"/>
    </source>
</evidence>
<dbReference type="Pfam" id="PF01151">
    <property type="entry name" value="ELO"/>
    <property type="match status" value="1"/>
</dbReference>
<evidence type="ECO:0000313" key="14">
    <source>
        <dbReference type="EMBL" id="KMS96413.1"/>
    </source>
</evidence>
<evidence type="ECO:0000256" key="4">
    <source>
        <dbReference type="ARBA" id="ARBA00022516"/>
    </source>
</evidence>
<keyword evidence="7" id="KW-0276">Fatty acid metabolism</keyword>
<accession>A0A0J8B8V6</accession>
<dbReference type="KEGG" id="bvg:104883222"/>
<dbReference type="PROSITE" id="PS01188">
    <property type="entry name" value="ELO"/>
    <property type="match status" value="1"/>
</dbReference>
<evidence type="ECO:0000256" key="3">
    <source>
        <dbReference type="ARBA" id="ARBA00012307"/>
    </source>
</evidence>
<dbReference type="PANTHER" id="PTHR11157">
    <property type="entry name" value="FATTY ACID ACYL TRANSFERASE-RELATED"/>
    <property type="match status" value="1"/>
</dbReference>
<gene>
    <name evidence="14" type="ORF">BVRB_9g225380</name>
</gene>
<comment type="similarity">
    <text evidence="2">Belongs to the ELO family.</text>
</comment>
<dbReference type="eggNOG" id="KOG3071">
    <property type="taxonomic scope" value="Eukaryota"/>
</dbReference>
<keyword evidence="9" id="KW-0443">Lipid metabolism</keyword>
<dbReference type="EMBL" id="KQ090380">
    <property type="protein sequence ID" value="KMS96413.1"/>
    <property type="molecule type" value="Genomic_DNA"/>
</dbReference>
<dbReference type="PANTHER" id="PTHR11157:SF134">
    <property type="entry name" value="ELONGATION OF FATTY ACIDS PROTEIN 1-RELATED"/>
    <property type="match status" value="1"/>
</dbReference>
<dbReference type="GO" id="GO:0019367">
    <property type="term" value="P:fatty acid elongation, saturated fatty acid"/>
    <property type="evidence" value="ECO:0007669"/>
    <property type="project" value="TreeGrafter"/>
</dbReference>
<sequence length="279" mass="32479">MLIELVPPTINYWLVDHPTISNFEWNHEITNFSSIHFLIFTILSYLSLTFILYHLSISPLHPPLLRFISAVHNFIILFLSFTMAVGCTLSTLSQMPAPHWIFCFPSNHTSPRGPVFFWAYVFYLSKILEFIDTLLIILSGSIGRLSFLHVYHHSTVLIMCYIWLDTSQSLFPVALVTNATVHTVMYGYYLMCTLGIRPSWKRLVTDCQIVQFVFSFCVSGVMLYYHFARFPCSGILGWCFNAVFNASLLYLFIDFHSRNYKKKKHLRREKKGDNEDKVL</sequence>
<evidence type="ECO:0000256" key="13">
    <source>
        <dbReference type="SAM" id="Phobius"/>
    </source>
</evidence>
<keyword evidence="15" id="KW-1185">Reference proteome</keyword>
<organism evidence="14 15">
    <name type="scientific">Beta vulgaris subsp. vulgaris</name>
    <name type="common">Beet</name>
    <dbReference type="NCBI Taxonomy" id="3555"/>
    <lineage>
        <taxon>Eukaryota</taxon>
        <taxon>Viridiplantae</taxon>
        <taxon>Streptophyta</taxon>
        <taxon>Embryophyta</taxon>
        <taxon>Tracheophyta</taxon>
        <taxon>Spermatophyta</taxon>
        <taxon>Magnoliopsida</taxon>
        <taxon>eudicotyledons</taxon>
        <taxon>Gunneridae</taxon>
        <taxon>Pentapetalae</taxon>
        <taxon>Caryophyllales</taxon>
        <taxon>Chenopodiaceae</taxon>
        <taxon>Betoideae</taxon>
        <taxon>Beta</taxon>
    </lineage>
</organism>
<dbReference type="EC" id="2.3.1.199" evidence="3"/>
<evidence type="ECO:0000256" key="5">
    <source>
        <dbReference type="ARBA" id="ARBA00022679"/>
    </source>
</evidence>
<evidence type="ECO:0000256" key="1">
    <source>
        <dbReference type="ARBA" id="ARBA00004141"/>
    </source>
</evidence>
<dbReference type="InterPro" id="IPR002076">
    <property type="entry name" value="ELO_fam"/>
</dbReference>
<dbReference type="GO" id="GO:0030148">
    <property type="term" value="P:sphingolipid biosynthetic process"/>
    <property type="evidence" value="ECO:0007669"/>
    <property type="project" value="TreeGrafter"/>
</dbReference>
<keyword evidence="6 13" id="KW-0812">Transmembrane</keyword>
<feature type="transmembrane region" description="Helical" evidence="13">
    <location>
        <begin position="74"/>
        <end position="95"/>
    </location>
</feature>
<comment type="subcellular location">
    <subcellularLocation>
        <location evidence="1">Membrane</location>
        <topology evidence="1">Multi-pass membrane protein</topology>
    </subcellularLocation>
</comment>
<keyword evidence="8 13" id="KW-1133">Transmembrane helix</keyword>
<evidence type="ECO:0000256" key="2">
    <source>
        <dbReference type="ARBA" id="ARBA00007263"/>
    </source>
</evidence>
<dbReference type="Proteomes" id="UP000035740">
    <property type="component" value="Unassembled WGS sequence"/>
</dbReference>
<protein>
    <recommendedName>
        <fullName evidence="3">very-long-chain 3-oxoacyl-CoA synthase</fullName>
        <ecNumber evidence="3">2.3.1.199</ecNumber>
    </recommendedName>
</protein>
<evidence type="ECO:0000256" key="8">
    <source>
        <dbReference type="ARBA" id="ARBA00022989"/>
    </source>
</evidence>
<dbReference type="GO" id="GO:0042761">
    <property type="term" value="P:very long-chain fatty acid biosynthetic process"/>
    <property type="evidence" value="ECO:0007669"/>
    <property type="project" value="TreeGrafter"/>
</dbReference>
<keyword evidence="11" id="KW-0275">Fatty acid biosynthesis</keyword>
<feature type="transmembrane region" description="Helical" evidence="13">
    <location>
        <begin position="233"/>
        <end position="253"/>
    </location>
</feature>
<dbReference type="GO" id="GO:0005789">
    <property type="term" value="C:endoplasmic reticulum membrane"/>
    <property type="evidence" value="ECO:0007669"/>
    <property type="project" value="TreeGrafter"/>
</dbReference>
<evidence type="ECO:0000256" key="9">
    <source>
        <dbReference type="ARBA" id="ARBA00023098"/>
    </source>
</evidence>
<dbReference type="GO" id="GO:0034625">
    <property type="term" value="P:fatty acid elongation, monounsaturated fatty acid"/>
    <property type="evidence" value="ECO:0007669"/>
    <property type="project" value="TreeGrafter"/>
</dbReference>
<reference evidence="14 15" key="1">
    <citation type="journal article" date="2014" name="Nature">
        <title>The genome of the recently domesticated crop plant sugar beet (Beta vulgaris).</title>
        <authorList>
            <person name="Dohm J.C."/>
            <person name="Minoche A.E."/>
            <person name="Holtgrawe D."/>
            <person name="Capella-Gutierrez S."/>
            <person name="Zakrzewski F."/>
            <person name="Tafer H."/>
            <person name="Rupp O."/>
            <person name="Sorensen T.R."/>
            <person name="Stracke R."/>
            <person name="Reinhardt R."/>
            <person name="Goesmann A."/>
            <person name="Kraft T."/>
            <person name="Schulz B."/>
            <person name="Stadler P.F."/>
            <person name="Schmidt T."/>
            <person name="Gabaldon T."/>
            <person name="Lehrach H."/>
            <person name="Weisshaar B."/>
            <person name="Himmelbauer H."/>
        </authorList>
    </citation>
    <scope>NUCLEOTIDE SEQUENCE [LARGE SCALE GENOMIC DNA]</scope>
    <source>
        <tissue evidence="14">Taproot</tissue>
    </source>
</reference>
<feature type="transmembrane region" description="Helical" evidence="13">
    <location>
        <begin position="170"/>
        <end position="191"/>
    </location>
</feature>
<evidence type="ECO:0000313" key="15">
    <source>
        <dbReference type="Proteomes" id="UP000035740"/>
    </source>
</evidence>
<feature type="transmembrane region" description="Helical" evidence="13">
    <location>
        <begin position="203"/>
        <end position="227"/>
    </location>
</feature>
<evidence type="ECO:0000256" key="11">
    <source>
        <dbReference type="ARBA" id="ARBA00023160"/>
    </source>
</evidence>
<dbReference type="OMA" id="WIFCFPP"/>
<dbReference type="OrthoDB" id="434092at2759"/>